<dbReference type="Pfam" id="PF12668">
    <property type="entry name" value="DUF3791"/>
    <property type="match status" value="1"/>
</dbReference>
<dbReference type="OrthoDB" id="9813772at2"/>
<dbReference type="InterPro" id="IPR024269">
    <property type="entry name" value="DUF3791"/>
</dbReference>
<dbReference type="Pfam" id="PF13151">
    <property type="entry name" value="DUF3990"/>
    <property type="match status" value="1"/>
</dbReference>
<accession>A0A5M9HZD1</accession>
<dbReference type="Proteomes" id="UP000322025">
    <property type="component" value="Unassembled WGS sequence"/>
</dbReference>
<protein>
    <submittedName>
        <fullName evidence="1">DUF3990 domain-containing protein</fullName>
    </submittedName>
</protein>
<proteinExistence type="predicted"/>
<organism evidence="1 2">
    <name type="scientific">Mediterraneibacter catenae</name>
    <dbReference type="NCBI Taxonomy" id="2594882"/>
    <lineage>
        <taxon>Bacteria</taxon>
        <taxon>Bacillati</taxon>
        <taxon>Bacillota</taxon>
        <taxon>Clostridia</taxon>
        <taxon>Lachnospirales</taxon>
        <taxon>Lachnospiraceae</taxon>
        <taxon>Mediterraneibacter</taxon>
    </lineage>
</organism>
<dbReference type="InterPro" id="IPR025051">
    <property type="entry name" value="DUF3990"/>
</dbReference>
<evidence type="ECO:0000313" key="2">
    <source>
        <dbReference type="Proteomes" id="UP000322025"/>
    </source>
</evidence>
<keyword evidence="2" id="KW-1185">Reference proteome</keyword>
<comment type="caution">
    <text evidence="1">The sequence shown here is derived from an EMBL/GenBank/DDBJ whole genome shotgun (WGS) entry which is preliminary data.</text>
</comment>
<evidence type="ECO:0000313" key="1">
    <source>
        <dbReference type="EMBL" id="KAA8500681.1"/>
    </source>
</evidence>
<dbReference type="EMBL" id="VMSO01000019">
    <property type="protein sequence ID" value="KAA8500681.1"/>
    <property type="molecule type" value="Genomic_DNA"/>
</dbReference>
<name>A0A5M9HZD1_9FIRM</name>
<dbReference type="AlphaFoldDB" id="A0A5M9HZD1"/>
<reference evidence="1" key="1">
    <citation type="submission" date="2019-07" db="EMBL/GenBank/DDBJ databases">
        <authorList>
            <person name="Wongkuna S."/>
            <person name="Scaria J."/>
        </authorList>
    </citation>
    <scope>NUCLEOTIDE SEQUENCE [LARGE SCALE GENOMIC DNA]</scope>
    <source>
        <strain evidence="1">SW178</strain>
    </source>
</reference>
<sequence>MEAMMNMSIQSDVEILSVQAVEYYAQKHHLSEAEVFDLFCKHQVFEKILIQHETLHQLDTTETFQYVEEIIKKNAPELVLYHGSNIAFEKIDLAKSRNRRDFGRGFYCTVLETQAEKWARRLYLRSRQGGRYVYRYLFRQTDDLKIKHFAALDQEWLEFIKENRTKGGIQHAYDVVVGPVADDNTMETVQLYLSGILKAEEAVERLRYNKVNNQVSFHTPLALEHLTLESRKEVS</sequence>
<gene>
    <name evidence="1" type="ORF">FNY66_12310</name>
</gene>